<keyword evidence="1" id="KW-0732">Signal</keyword>
<dbReference type="OrthoDB" id="5086500at2759"/>
<proteinExistence type="predicted"/>
<evidence type="ECO:0000313" key="3">
    <source>
        <dbReference type="Proteomes" id="UP000077069"/>
    </source>
</evidence>
<accession>A0A177CI77</accession>
<gene>
    <name evidence="2" type="ORF">CC84DRAFT_1204327</name>
</gene>
<dbReference type="Proteomes" id="UP000077069">
    <property type="component" value="Unassembled WGS sequence"/>
</dbReference>
<organism evidence="2 3">
    <name type="scientific">Paraphaeosphaeria sporulosa</name>
    <dbReference type="NCBI Taxonomy" id="1460663"/>
    <lineage>
        <taxon>Eukaryota</taxon>
        <taxon>Fungi</taxon>
        <taxon>Dikarya</taxon>
        <taxon>Ascomycota</taxon>
        <taxon>Pezizomycotina</taxon>
        <taxon>Dothideomycetes</taxon>
        <taxon>Pleosporomycetidae</taxon>
        <taxon>Pleosporales</taxon>
        <taxon>Massarineae</taxon>
        <taxon>Didymosphaeriaceae</taxon>
        <taxon>Paraphaeosphaeria</taxon>
    </lineage>
</organism>
<protein>
    <recommendedName>
        <fullName evidence="4">Concanavalin A-like lectin/glucanase</fullName>
    </recommendedName>
</protein>
<dbReference type="EMBL" id="KV441551">
    <property type="protein sequence ID" value="OAG06568.1"/>
    <property type="molecule type" value="Genomic_DNA"/>
</dbReference>
<reference evidence="2 3" key="1">
    <citation type="submission" date="2016-05" db="EMBL/GenBank/DDBJ databases">
        <title>Comparative analysis of secretome profiles of manganese(II)-oxidizing ascomycete fungi.</title>
        <authorList>
            <consortium name="DOE Joint Genome Institute"/>
            <person name="Zeiner C.A."/>
            <person name="Purvine S.O."/>
            <person name="Zink E.M."/>
            <person name="Wu S."/>
            <person name="Pasa-Tolic L."/>
            <person name="Chaput D.L."/>
            <person name="Haridas S."/>
            <person name="Grigoriev I.V."/>
            <person name="Santelli C.M."/>
            <person name="Hansel C.M."/>
        </authorList>
    </citation>
    <scope>NUCLEOTIDE SEQUENCE [LARGE SCALE GENOMIC DNA]</scope>
    <source>
        <strain evidence="2 3">AP3s5-JAC2a</strain>
    </source>
</reference>
<evidence type="ECO:0008006" key="4">
    <source>
        <dbReference type="Google" id="ProtNLM"/>
    </source>
</evidence>
<feature type="signal peptide" evidence="1">
    <location>
        <begin position="1"/>
        <end position="17"/>
    </location>
</feature>
<sequence>MMKVLAAVAALTALTQANLDVVTLNVNGDNYITEASATLVLGKAPNPQGSGDAALWSAIMMENQASFLQGVTQNSAQSYWCTSILPTQWCNFAYTLVGSQATVGKPAVASPGSKIRTSYKLNSSTKLWDQNVYIDGNLVSTVNTSKGQHGKIFYISLECASGTCAAVGAHSWENVTIILDKADLKFKHSGSWQYGAIGGEMTTPDNGKTWKLSTLSIPQTIPQ</sequence>
<feature type="chain" id="PRO_5008058217" description="Concanavalin A-like lectin/glucanase" evidence="1">
    <location>
        <begin position="18"/>
        <end position="223"/>
    </location>
</feature>
<dbReference type="InParanoid" id="A0A177CI77"/>
<evidence type="ECO:0000256" key="1">
    <source>
        <dbReference type="SAM" id="SignalP"/>
    </source>
</evidence>
<name>A0A177CI77_9PLEO</name>
<dbReference type="AlphaFoldDB" id="A0A177CI77"/>
<evidence type="ECO:0000313" key="2">
    <source>
        <dbReference type="EMBL" id="OAG06568.1"/>
    </source>
</evidence>
<dbReference type="GeneID" id="28765381"/>
<keyword evidence="3" id="KW-1185">Reference proteome</keyword>
<dbReference type="RefSeq" id="XP_018036933.1">
    <property type="nucleotide sequence ID" value="XM_018181895.1"/>
</dbReference>